<organism evidence="2 3">
    <name type="scientific">Meloidogyne hapla</name>
    <name type="common">Root-knot nematode worm</name>
    <dbReference type="NCBI Taxonomy" id="6305"/>
    <lineage>
        <taxon>Eukaryota</taxon>
        <taxon>Metazoa</taxon>
        <taxon>Ecdysozoa</taxon>
        <taxon>Nematoda</taxon>
        <taxon>Chromadorea</taxon>
        <taxon>Rhabditida</taxon>
        <taxon>Tylenchina</taxon>
        <taxon>Tylenchomorpha</taxon>
        <taxon>Tylenchoidea</taxon>
        <taxon>Meloidogynidae</taxon>
        <taxon>Meloidogyninae</taxon>
        <taxon>Meloidogyne</taxon>
    </lineage>
</organism>
<dbReference type="Proteomes" id="UP000095281">
    <property type="component" value="Unplaced"/>
</dbReference>
<feature type="transmembrane region" description="Helical" evidence="1">
    <location>
        <begin position="65"/>
        <end position="89"/>
    </location>
</feature>
<dbReference type="AlphaFoldDB" id="A0A1I8BAD1"/>
<evidence type="ECO:0000256" key="1">
    <source>
        <dbReference type="SAM" id="Phobius"/>
    </source>
</evidence>
<proteinExistence type="predicted"/>
<dbReference type="WBParaSite" id="MhA1_Contig1750.frz3.gene1">
    <property type="protein sequence ID" value="MhA1_Contig1750.frz3.gene1"/>
    <property type="gene ID" value="MhA1_Contig1750.frz3.gene1"/>
</dbReference>
<evidence type="ECO:0000313" key="2">
    <source>
        <dbReference type="Proteomes" id="UP000095281"/>
    </source>
</evidence>
<keyword evidence="1" id="KW-0472">Membrane</keyword>
<reference evidence="3" key="1">
    <citation type="submission" date="2016-11" db="UniProtKB">
        <authorList>
            <consortium name="WormBaseParasite"/>
        </authorList>
    </citation>
    <scope>IDENTIFICATION</scope>
</reference>
<keyword evidence="1" id="KW-1133">Transmembrane helix</keyword>
<sequence length="193" mass="22420">MSLNKNKFNSSQKSSKYYFSQQPPPYYLFNKQKINLNNKNIQNKFNYEENSFLNIFGWHPLPQQFLALFLPFLFSLFAIALLIGAIIYLQLLNSTKLNYFSLSIKNEGEIEGEDFLDEKQLKRMRRQTVPADNVRVLSGESRIQLIEPHLNATIWSNASLLQMAPNGREVSLSASKVNLKNFLKRIKRQKLGI</sequence>
<evidence type="ECO:0000313" key="3">
    <source>
        <dbReference type="WBParaSite" id="MhA1_Contig1750.frz3.gene1"/>
    </source>
</evidence>
<keyword evidence="2" id="KW-1185">Reference proteome</keyword>
<name>A0A1I8BAD1_MELHA</name>
<accession>A0A1I8BAD1</accession>
<keyword evidence="1" id="KW-0812">Transmembrane</keyword>
<protein>
    <submittedName>
        <fullName evidence="3">Uncharacterized protein</fullName>
    </submittedName>
</protein>